<evidence type="ECO:0000256" key="2">
    <source>
        <dbReference type="ARBA" id="ARBA00022722"/>
    </source>
</evidence>
<dbReference type="InterPro" id="IPR044925">
    <property type="entry name" value="His-Me_finger_sf"/>
</dbReference>
<reference evidence="7" key="1">
    <citation type="submission" date="2013-04" db="EMBL/GenBank/DDBJ databases">
        <authorList>
            <person name="Qu J."/>
            <person name="Murali S.C."/>
            <person name="Bandaranaike D."/>
            <person name="Bellair M."/>
            <person name="Blankenburg K."/>
            <person name="Chao H."/>
            <person name="Dinh H."/>
            <person name="Doddapaneni H."/>
            <person name="Downs B."/>
            <person name="Dugan-Rocha S."/>
            <person name="Elkadiri S."/>
            <person name="Gnanaolivu R.D."/>
            <person name="Hernandez B."/>
            <person name="Javaid M."/>
            <person name="Jayaseelan J.C."/>
            <person name="Lee S."/>
            <person name="Li M."/>
            <person name="Ming W."/>
            <person name="Munidasa M."/>
            <person name="Muniz J."/>
            <person name="Nguyen L."/>
            <person name="Ongeri F."/>
            <person name="Osuji N."/>
            <person name="Pu L.-L."/>
            <person name="Puazo M."/>
            <person name="Qu C."/>
            <person name="Quiroz J."/>
            <person name="Raj R."/>
            <person name="Weissenberger G."/>
            <person name="Xin Y."/>
            <person name="Zou X."/>
            <person name="Han Y."/>
            <person name="Richards S."/>
            <person name="Worley K."/>
            <person name="Muzny D."/>
            <person name="Gibbs R."/>
        </authorList>
    </citation>
    <scope>NUCLEOTIDE SEQUENCE</scope>
    <source>
        <strain evidence="7">Sampled in the wild</strain>
    </source>
</reference>
<feature type="active site" description="Proton acceptor" evidence="4">
    <location>
        <position position="200"/>
    </location>
</feature>
<dbReference type="GO" id="GO:0000014">
    <property type="term" value="F:single-stranded DNA endodeoxyribonuclease activity"/>
    <property type="evidence" value="ECO:0007669"/>
    <property type="project" value="TreeGrafter"/>
</dbReference>
<feature type="non-terminal residue" evidence="7">
    <location>
        <position position="376"/>
    </location>
</feature>
<evidence type="ECO:0000313" key="7">
    <source>
        <dbReference type="EMBL" id="KAG8237895.1"/>
    </source>
</evidence>
<dbReference type="GO" id="GO:0005634">
    <property type="term" value="C:nucleus"/>
    <property type="evidence" value="ECO:0007669"/>
    <property type="project" value="TreeGrafter"/>
</dbReference>
<dbReference type="GO" id="GO:0004521">
    <property type="term" value="F:RNA endonuclease activity"/>
    <property type="evidence" value="ECO:0007669"/>
    <property type="project" value="TreeGrafter"/>
</dbReference>
<feature type="binding site" evidence="5">
    <location>
        <position position="230"/>
    </location>
    <ligand>
        <name>Mg(2+)</name>
        <dbReference type="ChEBI" id="CHEBI:18420"/>
        <note>catalytic</note>
    </ligand>
</feature>
<evidence type="ECO:0000259" key="6">
    <source>
        <dbReference type="SMART" id="SM00892"/>
    </source>
</evidence>
<dbReference type="InterPro" id="IPR044929">
    <property type="entry name" value="DNA/RNA_non-sp_Endonuclease_sf"/>
</dbReference>
<evidence type="ECO:0000256" key="1">
    <source>
        <dbReference type="ARBA" id="ARBA00010052"/>
    </source>
</evidence>
<comment type="caution">
    <text evidence="7">The sequence shown here is derived from an EMBL/GenBank/DDBJ whole genome shotgun (WGS) entry which is preliminary data.</text>
</comment>
<name>A0A8K0KN53_LADFU</name>
<dbReference type="GO" id="GO:0046872">
    <property type="term" value="F:metal ion binding"/>
    <property type="evidence" value="ECO:0007669"/>
    <property type="project" value="UniProtKB-KW"/>
</dbReference>
<dbReference type="Gene3D" id="3.40.570.10">
    <property type="entry name" value="Extracellular Endonuclease, subunit A"/>
    <property type="match status" value="1"/>
</dbReference>
<keyword evidence="8" id="KW-1185">Reference proteome</keyword>
<keyword evidence="3" id="KW-0255">Endonuclease</keyword>
<feature type="domain" description="DNA/RNA non-specific endonuclease/pyrophosphatase/phosphodiesterase" evidence="6">
    <location>
        <begin position="112"/>
        <end position="359"/>
    </location>
</feature>
<evidence type="ECO:0000256" key="5">
    <source>
        <dbReference type="PIRSR" id="PIRSR640255-2"/>
    </source>
</evidence>
<dbReference type="InterPro" id="IPR001604">
    <property type="entry name" value="Endo_G_ENPP1-like_dom"/>
</dbReference>
<dbReference type="GO" id="GO:0005743">
    <property type="term" value="C:mitochondrial inner membrane"/>
    <property type="evidence" value="ECO:0007669"/>
    <property type="project" value="TreeGrafter"/>
</dbReference>
<dbReference type="PANTHER" id="PTHR13966:SF17">
    <property type="entry name" value="ENDONUCLEASE-RELATED"/>
    <property type="match status" value="1"/>
</dbReference>
<dbReference type="AlphaFoldDB" id="A0A8K0KN53"/>
<protein>
    <recommendedName>
        <fullName evidence="6">DNA/RNA non-specific endonuclease/pyrophosphatase/phosphodiesterase domain-containing protein</fullName>
    </recommendedName>
</protein>
<dbReference type="EMBL" id="KZ309239">
    <property type="protein sequence ID" value="KAG8237895.1"/>
    <property type="molecule type" value="Genomic_DNA"/>
</dbReference>
<evidence type="ECO:0000256" key="3">
    <source>
        <dbReference type="ARBA" id="ARBA00022759"/>
    </source>
</evidence>
<sequence>QNDCSIPYAQPNRYQPVIASRTRGLLYPVNSWSIEVQKGETVDIVCPGFNNVLNGTQLPYLSATCQEDGTLPQPPGLSLNCKQSIRNIVSETSKKCGSRGDSKVFQIGWSLPHQGISSLMEVCVNVGSFSTEYSKHILFGSMYNGTDVIWKRRHMFIPPFPYRKAYREQNQTLAALLGSTTLANAYMYGWGRESFLSKGHLCPSADFNIQTWRDATFHYINAVPQWQAFNGGNWKDLEDSVKIKSRTPTPRDLVIYTGAHEVLKLPDVNKNPTRIFLLNATQNSNSLAVPEKMWKIVLDEQKKEGVAFVLLNIPFNPKYPIPDPTPLCPDVCDEITWVQWTDRKNGTKGKIYCCTVDSFVKNIPNLPIPGNFSLMK</sequence>
<dbReference type="InterPro" id="IPR040255">
    <property type="entry name" value="Non-specific_endonuclease"/>
</dbReference>
<evidence type="ECO:0000256" key="4">
    <source>
        <dbReference type="PIRSR" id="PIRSR640255-1"/>
    </source>
</evidence>
<evidence type="ECO:0000313" key="8">
    <source>
        <dbReference type="Proteomes" id="UP000792457"/>
    </source>
</evidence>
<dbReference type="OrthoDB" id="5960141at2759"/>
<comment type="similarity">
    <text evidence="1">Belongs to the DNA/RNA non-specific endonuclease family.</text>
</comment>
<gene>
    <name evidence="7" type="ORF">J437_LFUL017043</name>
</gene>
<dbReference type="SMART" id="SM00892">
    <property type="entry name" value="Endonuclease_NS"/>
    <property type="match status" value="1"/>
</dbReference>
<proteinExistence type="inferred from homology"/>
<dbReference type="SUPFAM" id="SSF54060">
    <property type="entry name" value="His-Me finger endonucleases"/>
    <property type="match status" value="1"/>
</dbReference>
<dbReference type="Pfam" id="PF01223">
    <property type="entry name" value="Endonuclease_NS"/>
    <property type="match status" value="1"/>
</dbReference>
<keyword evidence="2" id="KW-0540">Nuclease</keyword>
<dbReference type="GO" id="GO:0006309">
    <property type="term" value="P:apoptotic DNA fragmentation"/>
    <property type="evidence" value="ECO:0007669"/>
    <property type="project" value="TreeGrafter"/>
</dbReference>
<keyword evidence="3" id="KW-0378">Hydrolase</keyword>
<organism evidence="7 8">
    <name type="scientific">Ladona fulva</name>
    <name type="common">Scarce chaser dragonfly</name>
    <name type="synonym">Libellula fulva</name>
    <dbReference type="NCBI Taxonomy" id="123851"/>
    <lineage>
        <taxon>Eukaryota</taxon>
        <taxon>Metazoa</taxon>
        <taxon>Ecdysozoa</taxon>
        <taxon>Arthropoda</taxon>
        <taxon>Hexapoda</taxon>
        <taxon>Insecta</taxon>
        <taxon>Pterygota</taxon>
        <taxon>Palaeoptera</taxon>
        <taxon>Odonata</taxon>
        <taxon>Epiprocta</taxon>
        <taxon>Anisoptera</taxon>
        <taxon>Libelluloidea</taxon>
        <taxon>Libellulidae</taxon>
        <taxon>Ladona</taxon>
    </lineage>
</organism>
<keyword evidence="5" id="KW-0479">Metal-binding</keyword>
<dbReference type="Proteomes" id="UP000792457">
    <property type="component" value="Unassembled WGS sequence"/>
</dbReference>
<dbReference type="PANTHER" id="PTHR13966">
    <property type="entry name" value="ENDONUCLEASE RELATED"/>
    <property type="match status" value="1"/>
</dbReference>
<accession>A0A8K0KN53</accession>
<reference evidence="7" key="2">
    <citation type="submission" date="2017-10" db="EMBL/GenBank/DDBJ databases">
        <title>Ladona fulva Genome sequencing and assembly.</title>
        <authorList>
            <person name="Murali S."/>
            <person name="Richards S."/>
            <person name="Bandaranaike D."/>
            <person name="Bellair M."/>
            <person name="Blankenburg K."/>
            <person name="Chao H."/>
            <person name="Dinh H."/>
            <person name="Doddapaneni H."/>
            <person name="Dugan-Rocha S."/>
            <person name="Elkadiri S."/>
            <person name="Gnanaolivu R."/>
            <person name="Hernandez B."/>
            <person name="Skinner E."/>
            <person name="Javaid M."/>
            <person name="Lee S."/>
            <person name="Li M."/>
            <person name="Ming W."/>
            <person name="Munidasa M."/>
            <person name="Muniz J."/>
            <person name="Nguyen L."/>
            <person name="Hughes D."/>
            <person name="Osuji N."/>
            <person name="Pu L.-L."/>
            <person name="Puazo M."/>
            <person name="Qu C."/>
            <person name="Quiroz J."/>
            <person name="Raj R."/>
            <person name="Weissenberger G."/>
            <person name="Xin Y."/>
            <person name="Zou X."/>
            <person name="Han Y."/>
            <person name="Worley K."/>
            <person name="Muzny D."/>
            <person name="Gibbs R."/>
        </authorList>
    </citation>
    <scope>NUCLEOTIDE SEQUENCE</scope>
    <source>
        <strain evidence="7">Sampled in the wild</strain>
    </source>
</reference>
<dbReference type="GO" id="GO:0003676">
    <property type="term" value="F:nucleic acid binding"/>
    <property type="evidence" value="ECO:0007669"/>
    <property type="project" value="InterPro"/>
</dbReference>